<dbReference type="SUPFAM" id="SSF49785">
    <property type="entry name" value="Galactose-binding domain-like"/>
    <property type="match status" value="1"/>
</dbReference>
<sequence length="821" mass="91700">MTSSLIYSSLRFFACLGSLVLGFGLPVRAESIDFVHDIVPVLQRNCVHCHGGREAEGDFSLNTRAMVADSGYVDLDSPEDSYLLELVTSTDPDVQMPPSDRPRMSDQEVALVRRWIEDGMQWDADYTFAIDTYEPPLRPRTPQLPEASQGRDHPIDRILDDYLAKTGLPLPASIDDATFLRRVSLDLIGMLPNGERLETFLADQNPLKRSELIDTLLDDQIGYADHWMTFFNDLLRNDYSGTGFITGGRQQISHWLYDSLRTNKPFDVMVRELIAPPSKASQGYIDGIKWRGEVSAGQTLPIQFSQSISQSFLGINMKCASCHDSFIDRWTLKDAYGLAAIYADESLELHRCDKPIGETSQAAWLFPELGRVDPDAPREQRLQQLADLMTHRENGRFARTIVNRLWYQLMGRGIVHPLDAMQSEPWNEDLLDYLAVELVNNDYDLKSVLRLIATSAAYQSESEVASEQSVGDDYVYRGPRSKRMTAEQFIDNVWQLTGAAPTKYDAPVIRGASQHSGEKNSDPIDLPAITGQWIWGPLENGTAAGQQSVVLRKTIKLPAGVVAGGAVVTCDNAYEMYVNKQWVSGSKDWTQPQAVDLRSALKNGENSIVVVVKNEGESPNAAGLFFQAHLNLEDQSKLVFQSDDTWEFNPNAPKQVNNKLSRIRGPWQAATVAATLPAWAKVVNQRCRLILAEVSTMGDALPMVRASLIKNTALMKSLGRPMREQIVSMRPDRMTTLEAIDLANESSLAEAFAMGADRLIEQSDGDTDYIIGELFRSTLTRQPTDHERELLMGVLGDRPDKSAVQDAIWAVCMLPEFFLIR</sequence>
<evidence type="ECO:0000259" key="1">
    <source>
        <dbReference type="Pfam" id="PF07583"/>
    </source>
</evidence>
<protein>
    <submittedName>
        <fullName evidence="4">Planctomycete cytochrome C</fullName>
    </submittedName>
</protein>
<dbReference type="Pfam" id="PF07587">
    <property type="entry name" value="PSD1"/>
    <property type="match status" value="1"/>
</dbReference>
<evidence type="ECO:0000259" key="2">
    <source>
        <dbReference type="Pfam" id="PF07587"/>
    </source>
</evidence>
<dbReference type="Pfam" id="PF07635">
    <property type="entry name" value="PSCyt1"/>
    <property type="match status" value="1"/>
</dbReference>
<dbReference type="InterPro" id="IPR008979">
    <property type="entry name" value="Galactose-bd-like_sf"/>
</dbReference>
<dbReference type="PANTHER" id="PTHR35889">
    <property type="entry name" value="CYCLOINULO-OLIGOSACCHARIDE FRUCTANOTRANSFERASE-RELATED"/>
    <property type="match status" value="1"/>
</dbReference>
<dbReference type="EMBL" id="VRLW01000001">
    <property type="protein sequence ID" value="KAA1261954.1"/>
    <property type="molecule type" value="Genomic_DNA"/>
</dbReference>
<dbReference type="InterPro" id="IPR036909">
    <property type="entry name" value="Cyt_c-like_dom_sf"/>
</dbReference>
<feature type="domain" description="DUF1549" evidence="1">
    <location>
        <begin position="154"/>
        <end position="344"/>
    </location>
</feature>
<dbReference type="RefSeq" id="WP_068265335.1">
    <property type="nucleotide sequence ID" value="NZ_LWSK01000084.1"/>
</dbReference>
<reference evidence="4 5" key="1">
    <citation type="submission" date="2019-08" db="EMBL/GenBank/DDBJ databases">
        <title>Deep-cultivation of Planctomycetes and their phenomic and genomic characterization uncovers novel biology.</title>
        <authorList>
            <person name="Wiegand S."/>
            <person name="Jogler M."/>
            <person name="Boedeker C."/>
            <person name="Pinto D."/>
            <person name="Vollmers J."/>
            <person name="Rivas-Marin E."/>
            <person name="Kohn T."/>
            <person name="Peeters S.H."/>
            <person name="Heuer A."/>
            <person name="Rast P."/>
            <person name="Oberbeckmann S."/>
            <person name="Bunk B."/>
            <person name="Jeske O."/>
            <person name="Meyerdierks A."/>
            <person name="Storesund J.E."/>
            <person name="Kallscheuer N."/>
            <person name="Luecker S."/>
            <person name="Lage O.M."/>
            <person name="Pohl T."/>
            <person name="Merkel B.J."/>
            <person name="Hornburger P."/>
            <person name="Mueller R.-W."/>
            <person name="Bruemmer F."/>
            <person name="Labrenz M."/>
            <person name="Spormann A.M."/>
            <person name="Op Den Camp H."/>
            <person name="Overmann J."/>
            <person name="Amann R."/>
            <person name="Jetten M.S.M."/>
            <person name="Mascher T."/>
            <person name="Medema M.H."/>
            <person name="Devos D.P."/>
            <person name="Kaster A.-K."/>
            <person name="Ovreas L."/>
            <person name="Rohde M."/>
            <person name="Galperin M.Y."/>
            <person name="Jogler C."/>
        </authorList>
    </citation>
    <scope>NUCLEOTIDE SEQUENCE [LARGE SCALE GENOMIC DNA]</scope>
    <source>
        <strain evidence="4 5">LF1</strain>
    </source>
</reference>
<keyword evidence="5" id="KW-1185">Reference proteome</keyword>
<dbReference type="GO" id="GO:0020037">
    <property type="term" value="F:heme binding"/>
    <property type="evidence" value="ECO:0007669"/>
    <property type="project" value="InterPro"/>
</dbReference>
<dbReference type="OrthoDB" id="127107at2"/>
<dbReference type="Gene3D" id="2.60.120.260">
    <property type="entry name" value="Galactose-binding domain-like"/>
    <property type="match status" value="1"/>
</dbReference>
<dbReference type="Proteomes" id="UP000322699">
    <property type="component" value="Unassembled WGS sequence"/>
</dbReference>
<feature type="domain" description="Cytochrome C Planctomycete-type" evidence="3">
    <location>
        <begin position="46"/>
        <end position="100"/>
    </location>
</feature>
<name>A0A5B1CRS0_9BACT</name>
<dbReference type="InterPro" id="IPR011429">
    <property type="entry name" value="Cyt_c_Planctomycete-type"/>
</dbReference>
<evidence type="ECO:0000259" key="3">
    <source>
        <dbReference type="Pfam" id="PF07635"/>
    </source>
</evidence>
<dbReference type="GO" id="GO:0009055">
    <property type="term" value="F:electron transfer activity"/>
    <property type="evidence" value="ECO:0007669"/>
    <property type="project" value="InterPro"/>
</dbReference>
<evidence type="ECO:0000313" key="5">
    <source>
        <dbReference type="Proteomes" id="UP000322699"/>
    </source>
</evidence>
<evidence type="ECO:0000313" key="4">
    <source>
        <dbReference type="EMBL" id="KAA1261954.1"/>
    </source>
</evidence>
<accession>A0A5B1CRS0</accession>
<feature type="domain" description="DUF1553" evidence="2">
    <location>
        <begin position="383"/>
        <end position="514"/>
    </location>
</feature>
<dbReference type="InterPro" id="IPR022655">
    <property type="entry name" value="DUF1553"/>
</dbReference>
<dbReference type="InterPro" id="IPR011444">
    <property type="entry name" value="DUF1549"/>
</dbReference>
<gene>
    <name evidence="4" type="ORF">LF1_45150</name>
</gene>
<comment type="caution">
    <text evidence="4">The sequence shown here is derived from an EMBL/GenBank/DDBJ whole genome shotgun (WGS) entry which is preliminary data.</text>
</comment>
<dbReference type="Pfam" id="PF07583">
    <property type="entry name" value="PSCyt2"/>
    <property type="match status" value="1"/>
</dbReference>
<dbReference type="AlphaFoldDB" id="A0A5B1CRS0"/>
<dbReference type="PANTHER" id="PTHR35889:SF3">
    <property type="entry name" value="F-BOX DOMAIN-CONTAINING PROTEIN"/>
    <property type="match status" value="1"/>
</dbReference>
<dbReference type="SUPFAM" id="SSF46626">
    <property type="entry name" value="Cytochrome c"/>
    <property type="match status" value="1"/>
</dbReference>
<organism evidence="4 5">
    <name type="scientific">Rubripirellula obstinata</name>
    <dbReference type="NCBI Taxonomy" id="406547"/>
    <lineage>
        <taxon>Bacteria</taxon>
        <taxon>Pseudomonadati</taxon>
        <taxon>Planctomycetota</taxon>
        <taxon>Planctomycetia</taxon>
        <taxon>Pirellulales</taxon>
        <taxon>Pirellulaceae</taxon>
        <taxon>Rubripirellula</taxon>
    </lineage>
</organism>
<proteinExistence type="predicted"/>